<keyword evidence="2" id="KW-1185">Reference proteome</keyword>
<gene>
    <name evidence="1" type="ORF">FEF26_04075</name>
</gene>
<dbReference type="OrthoDB" id="2962349at2"/>
<dbReference type="EMBL" id="VAVZ01000008">
    <property type="protein sequence ID" value="TLP98582.1"/>
    <property type="molecule type" value="Genomic_DNA"/>
</dbReference>
<reference evidence="1 2" key="1">
    <citation type="submission" date="2019-05" db="EMBL/GenBank/DDBJ databases">
        <title>Nesterenkonia sp. GY074 isolated from the Southern Atlantic Ocean.</title>
        <authorList>
            <person name="Zhang G."/>
        </authorList>
    </citation>
    <scope>NUCLEOTIDE SEQUENCE [LARGE SCALE GENOMIC DNA]</scope>
    <source>
        <strain evidence="1 2">GY074</strain>
    </source>
</reference>
<name>A0A5R9BEP1_9MICC</name>
<proteinExistence type="predicted"/>
<comment type="caution">
    <text evidence="1">The sequence shown here is derived from an EMBL/GenBank/DDBJ whole genome shotgun (WGS) entry which is preliminary data.</text>
</comment>
<dbReference type="AlphaFoldDB" id="A0A5R9BEP1"/>
<protein>
    <recommendedName>
        <fullName evidence="3">HhH-GPD domain-containing protein</fullName>
    </recommendedName>
</protein>
<dbReference type="RefSeq" id="WP_138252271.1">
    <property type="nucleotide sequence ID" value="NZ_VAVZ01000008.1"/>
</dbReference>
<dbReference type="Proteomes" id="UP000310458">
    <property type="component" value="Unassembled WGS sequence"/>
</dbReference>
<organism evidence="1 2">
    <name type="scientific">Nesterenkonia salmonea</name>
    <dbReference type="NCBI Taxonomy" id="1804987"/>
    <lineage>
        <taxon>Bacteria</taxon>
        <taxon>Bacillati</taxon>
        <taxon>Actinomycetota</taxon>
        <taxon>Actinomycetes</taxon>
        <taxon>Micrococcales</taxon>
        <taxon>Micrococcaceae</taxon>
        <taxon>Nesterenkonia</taxon>
    </lineage>
</organism>
<evidence type="ECO:0008006" key="3">
    <source>
        <dbReference type="Google" id="ProtNLM"/>
    </source>
</evidence>
<evidence type="ECO:0000313" key="2">
    <source>
        <dbReference type="Proteomes" id="UP000310458"/>
    </source>
</evidence>
<sequence length="216" mass="23994">MNSQQHQAVLAALDEIDESDFQDGRVGWPGEISTALVDAVFSIRARYESPTPGKGVLGRVESFRRTHEDRRDDLKALVELGESEITGIMGATQTGGRAKSVAVIEAAQALSNIGLNQAAHVTDSNVDDAKRAYTDVHGLGWITFEYFLMLLGKPGIKADTMVRRFVNDALGAENLDKVDARTAHGLLTEIFKKYNKDHWKGLSTLDHAIWRYQRRR</sequence>
<evidence type="ECO:0000313" key="1">
    <source>
        <dbReference type="EMBL" id="TLP98582.1"/>
    </source>
</evidence>
<accession>A0A5R9BEP1</accession>